<comment type="similarity">
    <text evidence="2">Belongs to the MGMT family.</text>
</comment>
<dbReference type="InterPro" id="IPR014048">
    <property type="entry name" value="MethylDNA_cys_MeTrfase_DNA-bd"/>
</dbReference>
<keyword evidence="7" id="KW-0234">DNA repair</keyword>
<evidence type="ECO:0000259" key="10">
    <source>
        <dbReference type="Pfam" id="PF02870"/>
    </source>
</evidence>
<evidence type="ECO:0000256" key="2">
    <source>
        <dbReference type="ARBA" id="ARBA00008711"/>
    </source>
</evidence>
<keyword evidence="4 11" id="KW-0489">Methyltransferase</keyword>
<sequence length="179" mass="19812">MIYMNEYPSPLGAMIMTSDEEGLTGLWFAEGSRYGHPEGMQDALRCENTYFDQTKRWLDIYFTGHDPVFLPRIHRIGSAFRNRVSEILCKIPFGHTVTYGWIAKQIAVERGLKTMSAQAVGGAVGHNPIDIIVPCHRVVGANGSLTGYGGGILRKKALLELEGVDIRRFTIPQKGTALS</sequence>
<dbReference type="Gene3D" id="1.10.10.10">
    <property type="entry name" value="Winged helix-like DNA-binding domain superfamily/Winged helix DNA-binding domain"/>
    <property type="match status" value="1"/>
</dbReference>
<keyword evidence="6" id="KW-0227">DNA damage</keyword>
<keyword evidence="5 11" id="KW-0808">Transferase</keyword>
<dbReference type="GO" id="GO:0032259">
    <property type="term" value="P:methylation"/>
    <property type="evidence" value="ECO:0007669"/>
    <property type="project" value="UniProtKB-KW"/>
</dbReference>
<dbReference type="RefSeq" id="WP_154620153.1">
    <property type="nucleotide sequence ID" value="NZ_CBCTNG010000002.1"/>
</dbReference>
<protein>
    <recommendedName>
        <fullName evidence="3">methylated-DNA--[protein]-cysteine S-methyltransferase</fullName>
        <ecNumber evidence="3">2.1.1.63</ecNumber>
    </recommendedName>
</protein>
<dbReference type="GO" id="GO:0006281">
    <property type="term" value="P:DNA repair"/>
    <property type="evidence" value="ECO:0007669"/>
    <property type="project" value="UniProtKB-KW"/>
</dbReference>
<dbReference type="SUPFAM" id="SSF46767">
    <property type="entry name" value="Methylated DNA-protein cysteine methyltransferase, C-terminal domain"/>
    <property type="match status" value="1"/>
</dbReference>
<dbReference type="InterPro" id="IPR001497">
    <property type="entry name" value="MethylDNA_cys_MeTrfase_AS"/>
</dbReference>
<evidence type="ECO:0000313" key="11">
    <source>
        <dbReference type="EMBL" id="MSV24386.1"/>
    </source>
</evidence>
<comment type="catalytic activity">
    <reaction evidence="1">
        <text>a 4-O-methyl-thymidine in DNA + L-cysteinyl-[protein] = a thymidine in DNA + S-methyl-L-cysteinyl-[protein]</text>
        <dbReference type="Rhea" id="RHEA:53428"/>
        <dbReference type="Rhea" id="RHEA-COMP:10131"/>
        <dbReference type="Rhea" id="RHEA-COMP:10132"/>
        <dbReference type="Rhea" id="RHEA-COMP:13555"/>
        <dbReference type="Rhea" id="RHEA-COMP:13556"/>
        <dbReference type="ChEBI" id="CHEBI:29950"/>
        <dbReference type="ChEBI" id="CHEBI:82612"/>
        <dbReference type="ChEBI" id="CHEBI:137386"/>
        <dbReference type="ChEBI" id="CHEBI:137387"/>
        <dbReference type="EC" id="2.1.1.63"/>
    </reaction>
</comment>
<dbReference type="FunFam" id="1.10.10.10:FF:000214">
    <property type="entry name" value="Methylated-DNA--protein-cysteine methyltransferase"/>
    <property type="match status" value="1"/>
</dbReference>
<comment type="catalytic activity">
    <reaction evidence="8">
        <text>a 6-O-methyl-2'-deoxyguanosine in DNA + L-cysteinyl-[protein] = S-methyl-L-cysteinyl-[protein] + a 2'-deoxyguanosine in DNA</text>
        <dbReference type="Rhea" id="RHEA:24000"/>
        <dbReference type="Rhea" id="RHEA-COMP:10131"/>
        <dbReference type="Rhea" id="RHEA-COMP:10132"/>
        <dbReference type="Rhea" id="RHEA-COMP:11367"/>
        <dbReference type="Rhea" id="RHEA-COMP:11368"/>
        <dbReference type="ChEBI" id="CHEBI:29950"/>
        <dbReference type="ChEBI" id="CHEBI:82612"/>
        <dbReference type="ChEBI" id="CHEBI:85445"/>
        <dbReference type="ChEBI" id="CHEBI:85448"/>
        <dbReference type="EC" id="2.1.1.63"/>
    </reaction>
</comment>
<dbReference type="Gene3D" id="3.30.160.70">
    <property type="entry name" value="Methylated DNA-protein cysteine methyltransferase domain"/>
    <property type="match status" value="1"/>
</dbReference>
<dbReference type="NCBIfam" id="TIGR00589">
    <property type="entry name" value="ogt"/>
    <property type="match status" value="1"/>
</dbReference>
<evidence type="ECO:0000256" key="5">
    <source>
        <dbReference type="ARBA" id="ARBA00022679"/>
    </source>
</evidence>
<dbReference type="InterPro" id="IPR036388">
    <property type="entry name" value="WH-like_DNA-bd_sf"/>
</dbReference>
<dbReference type="GO" id="GO:0003908">
    <property type="term" value="F:methylated-DNA-[protein]-cysteine S-methyltransferase activity"/>
    <property type="evidence" value="ECO:0007669"/>
    <property type="project" value="UniProtKB-EC"/>
</dbReference>
<accession>A0A6I2UYN3</accession>
<feature type="domain" description="Methylated-DNA-[protein]-cysteine S-methyltransferase DNA binding" evidence="9">
    <location>
        <begin position="79"/>
        <end position="164"/>
    </location>
</feature>
<dbReference type="PANTHER" id="PTHR10815">
    <property type="entry name" value="METHYLATED-DNA--PROTEIN-CYSTEINE METHYLTRANSFERASE"/>
    <property type="match status" value="1"/>
</dbReference>
<dbReference type="SUPFAM" id="SSF53155">
    <property type="entry name" value="Methylated DNA-protein cysteine methyltransferase domain"/>
    <property type="match status" value="1"/>
</dbReference>
<evidence type="ECO:0000256" key="8">
    <source>
        <dbReference type="ARBA" id="ARBA00049348"/>
    </source>
</evidence>
<reference evidence="11 12" key="1">
    <citation type="submission" date="2019-08" db="EMBL/GenBank/DDBJ databases">
        <title>In-depth cultivation of the pig gut microbiome towards novel bacterial diversity and tailored functional studies.</title>
        <authorList>
            <person name="Wylensek D."/>
            <person name="Hitch T.C.A."/>
            <person name="Clavel T."/>
        </authorList>
    </citation>
    <scope>NUCLEOTIDE SEQUENCE [LARGE SCALE GENOMIC DNA]</scope>
    <source>
        <strain evidence="12">WCA-380-WT-3B3</strain>
    </source>
</reference>
<dbReference type="InterPro" id="IPR036631">
    <property type="entry name" value="MGMT_N_sf"/>
</dbReference>
<evidence type="ECO:0000313" key="12">
    <source>
        <dbReference type="Proteomes" id="UP000430222"/>
    </source>
</evidence>
<proteinExistence type="inferred from homology"/>
<dbReference type="Proteomes" id="UP000430222">
    <property type="component" value="Unassembled WGS sequence"/>
</dbReference>
<dbReference type="EC" id="2.1.1.63" evidence="3"/>
<gene>
    <name evidence="11" type="ORF">FYJ78_04135</name>
</gene>
<evidence type="ECO:0000256" key="1">
    <source>
        <dbReference type="ARBA" id="ARBA00001286"/>
    </source>
</evidence>
<organism evidence="11 12">
    <name type="scientific">Selenomonas montiformis</name>
    <dbReference type="NCBI Taxonomy" id="2652285"/>
    <lineage>
        <taxon>Bacteria</taxon>
        <taxon>Bacillati</taxon>
        <taxon>Bacillota</taxon>
        <taxon>Negativicutes</taxon>
        <taxon>Selenomonadales</taxon>
        <taxon>Selenomonadaceae</taxon>
        <taxon>Selenomonas</taxon>
    </lineage>
</organism>
<comment type="caution">
    <text evidence="11">The sequence shown here is derived from an EMBL/GenBank/DDBJ whole genome shotgun (WGS) entry which is preliminary data.</text>
</comment>
<dbReference type="PANTHER" id="PTHR10815:SF5">
    <property type="entry name" value="METHYLATED-DNA--PROTEIN-CYSTEINE METHYLTRANSFERASE"/>
    <property type="match status" value="1"/>
</dbReference>
<dbReference type="Pfam" id="PF01035">
    <property type="entry name" value="DNA_binding_1"/>
    <property type="match status" value="1"/>
</dbReference>
<dbReference type="InterPro" id="IPR036217">
    <property type="entry name" value="MethylDNA_cys_MeTrfase_DNAb"/>
</dbReference>
<evidence type="ECO:0000256" key="4">
    <source>
        <dbReference type="ARBA" id="ARBA00022603"/>
    </source>
</evidence>
<dbReference type="InterPro" id="IPR008332">
    <property type="entry name" value="MethylG_MeTrfase_N"/>
</dbReference>
<feature type="domain" description="Methylguanine DNA methyltransferase ribonuclease-like" evidence="10">
    <location>
        <begin position="3"/>
        <end position="66"/>
    </location>
</feature>
<name>A0A6I2UYN3_9FIRM</name>
<evidence type="ECO:0000256" key="7">
    <source>
        <dbReference type="ARBA" id="ARBA00023204"/>
    </source>
</evidence>
<dbReference type="Pfam" id="PF02870">
    <property type="entry name" value="Methyltransf_1N"/>
    <property type="match status" value="1"/>
</dbReference>
<evidence type="ECO:0000256" key="3">
    <source>
        <dbReference type="ARBA" id="ARBA00011918"/>
    </source>
</evidence>
<dbReference type="EMBL" id="VUNL01000003">
    <property type="protein sequence ID" value="MSV24386.1"/>
    <property type="molecule type" value="Genomic_DNA"/>
</dbReference>
<dbReference type="CDD" id="cd06445">
    <property type="entry name" value="ATase"/>
    <property type="match status" value="1"/>
</dbReference>
<dbReference type="AlphaFoldDB" id="A0A6I2UYN3"/>
<evidence type="ECO:0000259" key="9">
    <source>
        <dbReference type="Pfam" id="PF01035"/>
    </source>
</evidence>
<keyword evidence="12" id="KW-1185">Reference proteome</keyword>
<dbReference type="PROSITE" id="PS00374">
    <property type="entry name" value="MGMT"/>
    <property type="match status" value="1"/>
</dbReference>
<evidence type="ECO:0000256" key="6">
    <source>
        <dbReference type="ARBA" id="ARBA00022763"/>
    </source>
</evidence>